<evidence type="ECO:0000259" key="6">
    <source>
        <dbReference type="PROSITE" id="PS50110"/>
    </source>
</evidence>
<sequence>MVRIAIVDDEERIRLGLGKLITQLGEQFQVVASYASALEMLAEIAKLQADLVITDIKMPNISGLDLMERAGAARPDLKFAVLSGFDDFDYARQSLRNGAIEYLLKPVDMPELKRLLERVGADIQKGRDSRQLRIEDRLKLLLLNDPADLPAQTMGEAAKELSMIPLLQESFAVFMAKGPSGIPSDKWAVMAGSPLRERFVLKRDERTTAVIVAIGGRDHANTTKELGQTLPMRLPAAYRGRIGCSDVHAGPQSLRQAYLEAERAIEFAWYSEGKVLFQSFDGVPKRTEPTAPLLLLDKSFREALSAGDYAKAGDALRKWAAEMTVQRPSWREWLDGCTALALLTTARAASHSTHEGSAVGGPMQLAGPEEFSNVQEYVRYFLEKMDKRLQELKESRQEHRVVETVKAYIHRHYTEEMELNRLAEEVFLTPSYLSKLFKTETGETLTDYHISVRIERAKELLKESLFLKTYEVGEKVGYFDPAYFNKIFKKVVGCTPKEYRERAR</sequence>
<dbReference type="Pfam" id="PF12833">
    <property type="entry name" value="HTH_18"/>
    <property type="match status" value="1"/>
</dbReference>
<evidence type="ECO:0000256" key="3">
    <source>
        <dbReference type="ARBA" id="ARBA00023163"/>
    </source>
</evidence>
<dbReference type="CDD" id="cd17536">
    <property type="entry name" value="REC_YesN-like"/>
    <property type="match status" value="1"/>
</dbReference>
<dbReference type="InterPro" id="IPR041522">
    <property type="entry name" value="CdaR_GGDEF"/>
</dbReference>
<dbReference type="InterPro" id="IPR011006">
    <property type="entry name" value="CheY-like_superfamily"/>
</dbReference>
<feature type="domain" description="HTH araC/xylS-type" evidence="5">
    <location>
        <begin position="403"/>
        <end position="502"/>
    </location>
</feature>
<evidence type="ECO:0000313" key="8">
    <source>
        <dbReference type="Proteomes" id="UP001595755"/>
    </source>
</evidence>
<dbReference type="Pfam" id="PF17853">
    <property type="entry name" value="GGDEF_2"/>
    <property type="match status" value="1"/>
</dbReference>
<dbReference type="Gene3D" id="3.40.50.2300">
    <property type="match status" value="1"/>
</dbReference>
<evidence type="ECO:0000256" key="4">
    <source>
        <dbReference type="PROSITE-ProRule" id="PRU00169"/>
    </source>
</evidence>
<protein>
    <submittedName>
        <fullName evidence="7">Response regulator</fullName>
    </submittedName>
</protein>
<evidence type="ECO:0000256" key="1">
    <source>
        <dbReference type="ARBA" id="ARBA00023015"/>
    </source>
</evidence>
<keyword evidence="1" id="KW-0805">Transcription regulation</keyword>
<dbReference type="PRINTS" id="PR00032">
    <property type="entry name" value="HTHARAC"/>
</dbReference>
<keyword evidence="8" id="KW-1185">Reference proteome</keyword>
<gene>
    <name evidence="7" type="ORF">ACFO1S_12680</name>
</gene>
<dbReference type="SMART" id="SM00448">
    <property type="entry name" value="REC"/>
    <property type="match status" value="1"/>
</dbReference>
<dbReference type="PROSITE" id="PS01124">
    <property type="entry name" value="HTH_ARAC_FAMILY_2"/>
    <property type="match status" value="1"/>
</dbReference>
<keyword evidence="4" id="KW-0597">Phosphoprotein</keyword>
<dbReference type="PANTHER" id="PTHR43280">
    <property type="entry name" value="ARAC-FAMILY TRANSCRIPTIONAL REGULATOR"/>
    <property type="match status" value="1"/>
</dbReference>
<dbReference type="InterPro" id="IPR020449">
    <property type="entry name" value="Tscrpt_reg_AraC-type_HTH"/>
</dbReference>
<dbReference type="PANTHER" id="PTHR43280:SF2">
    <property type="entry name" value="HTH-TYPE TRANSCRIPTIONAL REGULATOR EXSA"/>
    <property type="match status" value="1"/>
</dbReference>
<proteinExistence type="predicted"/>
<feature type="domain" description="Response regulatory" evidence="6">
    <location>
        <begin position="3"/>
        <end position="120"/>
    </location>
</feature>
<dbReference type="InterPro" id="IPR018060">
    <property type="entry name" value="HTH_AraC"/>
</dbReference>
<evidence type="ECO:0000259" key="5">
    <source>
        <dbReference type="PROSITE" id="PS01124"/>
    </source>
</evidence>
<keyword evidence="2" id="KW-0238">DNA-binding</keyword>
<evidence type="ECO:0000313" key="7">
    <source>
        <dbReference type="EMBL" id="MFC4304286.1"/>
    </source>
</evidence>
<dbReference type="SUPFAM" id="SSF46689">
    <property type="entry name" value="Homeodomain-like"/>
    <property type="match status" value="2"/>
</dbReference>
<reference evidence="8" key="1">
    <citation type="journal article" date="2019" name="Int. J. Syst. Evol. Microbiol.">
        <title>The Global Catalogue of Microorganisms (GCM) 10K type strain sequencing project: providing services to taxonomists for standard genome sequencing and annotation.</title>
        <authorList>
            <consortium name="The Broad Institute Genomics Platform"/>
            <consortium name="The Broad Institute Genome Sequencing Center for Infectious Disease"/>
            <person name="Wu L."/>
            <person name="Ma J."/>
        </authorList>
    </citation>
    <scope>NUCLEOTIDE SEQUENCE [LARGE SCALE GENOMIC DNA]</scope>
    <source>
        <strain evidence="8">CGMCC 4.1641</strain>
    </source>
</reference>
<dbReference type="SMART" id="SM00342">
    <property type="entry name" value="HTH_ARAC"/>
    <property type="match status" value="1"/>
</dbReference>
<dbReference type="InterPro" id="IPR009057">
    <property type="entry name" value="Homeodomain-like_sf"/>
</dbReference>
<name>A0ABV8S9V3_9BACL</name>
<dbReference type="SUPFAM" id="SSF52172">
    <property type="entry name" value="CheY-like"/>
    <property type="match status" value="1"/>
</dbReference>
<dbReference type="InterPro" id="IPR001789">
    <property type="entry name" value="Sig_transdc_resp-reg_receiver"/>
</dbReference>
<dbReference type="Gene3D" id="1.10.10.60">
    <property type="entry name" value="Homeodomain-like"/>
    <property type="match status" value="2"/>
</dbReference>
<evidence type="ECO:0000256" key="2">
    <source>
        <dbReference type="ARBA" id="ARBA00023125"/>
    </source>
</evidence>
<dbReference type="Proteomes" id="UP001595755">
    <property type="component" value="Unassembled WGS sequence"/>
</dbReference>
<feature type="modified residue" description="4-aspartylphosphate" evidence="4">
    <location>
        <position position="55"/>
    </location>
</feature>
<organism evidence="7 8">
    <name type="scientific">Cohnella boryungensis</name>
    <dbReference type="NCBI Taxonomy" id="768479"/>
    <lineage>
        <taxon>Bacteria</taxon>
        <taxon>Bacillati</taxon>
        <taxon>Bacillota</taxon>
        <taxon>Bacilli</taxon>
        <taxon>Bacillales</taxon>
        <taxon>Paenibacillaceae</taxon>
        <taxon>Cohnella</taxon>
    </lineage>
</organism>
<accession>A0ABV8S9V3</accession>
<dbReference type="EMBL" id="JBHSED010000021">
    <property type="protein sequence ID" value="MFC4304286.1"/>
    <property type="molecule type" value="Genomic_DNA"/>
</dbReference>
<dbReference type="PROSITE" id="PS50110">
    <property type="entry name" value="RESPONSE_REGULATORY"/>
    <property type="match status" value="1"/>
</dbReference>
<dbReference type="RefSeq" id="WP_204605303.1">
    <property type="nucleotide sequence ID" value="NZ_JBHSED010000021.1"/>
</dbReference>
<dbReference type="Pfam" id="PF00072">
    <property type="entry name" value="Response_reg"/>
    <property type="match status" value="1"/>
</dbReference>
<keyword evidence="3" id="KW-0804">Transcription</keyword>
<comment type="caution">
    <text evidence="7">The sequence shown here is derived from an EMBL/GenBank/DDBJ whole genome shotgun (WGS) entry which is preliminary data.</text>
</comment>